<feature type="region of interest" description="Disordered" evidence="1">
    <location>
        <begin position="181"/>
        <end position="286"/>
    </location>
</feature>
<reference evidence="2 3" key="1">
    <citation type="journal article" date="2024" name="Commun. Biol.">
        <title>Comparative genomic analysis of thermophilic fungi reveals convergent evolutionary adaptations and gene losses.</title>
        <authorList>
            <person name="Steindorff A.S."/>
            <person name="Aguilar-Pontes M.V."/>
            <person name="Robinson A.J."/>
            <person name="Andreopoulos B."/>
            <person name="LaButti K."/>
            <person name="Kuo A."/>
            <person name="Mondo S."/>
            <person name="Riley R."/>
            <person name="Otillar R."/>
            <person name="Haridas S."/>
            <person name="Lipzen A."/>
            <person name="Grimwood J."/>
            <person name="Schmutz J."/>
            <person name="Clum A."/>
            <person name="Reid I.D."/>
            <person name="Moisan M.C."/>
            <person name="Butler G."/>
            <person name="Nguyen T.T.M."/>
            <person name="Dewar K."/>
            <person name="Conant G."/>
            <person name="Drula E."/>
            <person name="Henrissat B."/>
            <person name="Hansel C."/>
            <person name="Singer S."/>
            <person name="Hutchinson M.I."/>
            <person name="de Vries R.P."/>
            <person name="Natvig D.O."/>
            <person name="Powell A.J."/>
            <person name="Tsang A."/>
            <person name="Grigoriev I.V."/>
        </authorList>
    </citation>
    <scope>NUCLEOTIDE SEQUENCE [LARGE SCALE GENOMIC DNA]</scope>
    <source>
        <strain evidence="2 3">CBS 494.80</strain>
    </source>
</reference>
<dbReference type="EMBL" id="JAZHXI010000001">
    <property type="protein sequence ID" value="KAL2075922.1"/>
    <property type="molecule type" value="Genomic_DNA"/>
</dbReference>
<evidence type="ECO:0000313" key="2">
    <source>
        <dbReference type="EMBL" id="KAL2075922.1"/>
    </source>
</evidence>
<accession>A0ABR4D1B0</accession>
<evidence type="ECO:0000313" key="3">
    <source>
        <dbReference type="Proteomes" id="UP001595075"/>
    </source>
</evidence>
<dbReference type="Proteomes" id="UP001595075">
    <property type="component" value="Unassembled WGS sequence"/>
</dbReference>
<feature type="compositionally biased region" description="Polar residues" evidence="1">
    <location>
        <begin position="186"/>
        <end position="199"/>
    </location>
</feature>
<sequence>MAKRKASLVKPELTAAQIADFPPTTASSADVFNWIKSQCCNKAQEPSCSLKHVDQLTGHYLHTKRANGLTVIFKRMGFRKSGRGVFSTKLARSIIGRVLSAREVIKKSRIGDGDAEANDEESNEEEASDEEASDEGSNDEAKSTKTVNTSPLDGRNSAIYKPICRPIETLQGYSPFQNRIAPASNDIANPSTQRSPSLTSSRVVSVPRKRKRKNEEPAINKDHDEQDELGGYRSTTDNHACSKRPKTTSQVAASHNGSTQEGGFDENEYEEDDDKNDDEDDDQEDN</sequence>
<gene>
    <name evidence="2" type="ORF">VTL71DRAFT_865</name>
</gene>
<keyword evidence="3" id="KW-1185">Reference proteome</keyword>
<organism evidence="2 3">
    <name type="scientific">Oculimacula yallundae</name>
    <dbReference type="NCBI Taxonomy" id="86028"/>
    <lineage>
        <taxon>Eukaryota</taxon>
        <taxon>Fungi</taxon>
        <taxon>Dikarya</taxon>
        <taxon>Ascomycota</taxon>
        <taxon>Pezizomycotina</taxon>
        <taxon>Leotiomycetes</taxon>
        <taxon>Helotiales</taxon>
        <taxon>Ploettnerulaceae</taxon>
        <taxon>Oculimacula</taxon>
    </lineage>
</organism>
<comment type="caution">
    <text evidence="2">The sequence shown here is derived from an EMBL/GenBank/DDBJ whole genome shotgun (WGS) entry which is preliminary data.</text>
</comment>
<feature type="compositionally biased region" description="Acidic residues" evidence="1">
    <location>
        <begin position="113"/>
        <end position="138"/>
    </location>
</feature>
<feature type="region of interest" description="Disordered" evidence="1">
    <location>
        <begin position="110"/>
        <end position="157"/>
    </location>
</feature>
<feature type="compositionally biased region" description="Acidic residues" evidence="1">
    <location>
        <begin position="263"/>
        <end position="286"/>
    </location>
</feature>
<protein>
    <submittedName>
        <fullName evidence="2">Uncharacterized protein</fullName>
    </submittedName>
</protein>
<feature type="compositionally biased region" description="Polar residues" evidence="1">
    <location>
        <begin position="247"/>
        <end position="261"/>
    </location>
</feature>
<feature type="compositionally biased region" description="Basic and acidic residues" evidence="1">
    <location>
        <begin position="213"/>
        <end position="224"/>
    </location>
</feature>
<evidence type="ECO:0000256" key="1">
    <source>
        <dbReference type="SAM" id="MobiDB-lite"/>
    </source>
</evidence>
<proteinExistence type="predicted"/>
<name>A0ABR4D1B0_9HELO</name>